<keyword evidence="3" id="KW-1185">Reference proteome</keyword>
<dbReference type="InterPro" id="IPR000086">
    <property type="entry name" value="NUDIX_hydrolase_dom"/>
</dbReference>
<protein>
    <recommendedName>
        <fullName evidence="1">Nudix hydrolase domain-containing protein</fullName>
    </recommendedName>
</protein>
<accession>A0A124ECM9</accession>
<dbReference type="SUPFAM" id="SSF55811">
    <property type="entry name" value="Nudix"/>
    <property type="match status" value="1"/>
</dbReference>
<proteinExistence type="predicted"/>
<organism evidence="2 3">
    <name type="scientific">Streptomyces kanasensis</name>
    <dbReference type="NCBI Taxonomy" id="936756"/>
    <lineage>
        <taxon>Bacteria</taxon>
        <taxon>Bacillati</taxon>
        <taxon>Actinomycetota</taxon>
        <taxon>Actinomycetes</taxon>
        <taxon>Kitasatosporales</taxon>
        <taxon>Streptomycetaceae</taxon>
        <taxon>Streptomyces</taxon>
    </lineage>
</organism>
<dbReference type="Pfam" id="PF00293">
    <property type="entry name" value="NUDIX"/>
    <property type="match status" value="1"/>
</dbReference>
<feature type="domain" description="Nudix hydrolase" evidence="1">
    <location>
        <begin position="167"/>
        <end position="308"/>
    </location>
</feature>
<evidence type="ECO:0000313" key="3">
    <source>
        <dbReference type="Proteomes" id="UP000054011"/>
    </source>
</evidence>
<comment type="caution">
    <text evidence="2">The sequence shown here is derived from an EMBL/GenBank/DDBJ whole genome shotgun (WGS) entry which is preliminary data.</text>
</comment>
<dbReference type="RefSeq" id="WP_058942552.1">
    <property type="nucleotide sequence ID" value="NZ_LNSV01000030.1"/>
</dbReference>
<dbReference type="CDD" id="cd02883">
    <property type="entry name" value="NUDIX_Hydrolase"/>
    <property type="match status" value="1"/>
</dbReference>
<dbReference type="Gene3D" id="3.90.79.10">
    <property type="entry name" value="Nucleoside Triphosphate Pyrophosphohydrolase"/>
    <property type="match status" value="1"/>
</dbReference>
<gene>
    <name evidence="2" type="ORF">ATE80_14080</name>
</gene>
<dbReference type="OrthoDB" id="4247482at2"/>
<dbReference type="STRING" id="936756.ATE80_14080"/>
<dbReference type="EMBL" id="LNSV01000030">
    <property type="protein sequence ID" value="KUH38196.1"/>
    <property type="molecule type" value="Genomic_DNA"/>
</dbReference>
<name>A0A124ECM9_9ACTN</name>
<sequence length="330" mass="33857">MLETPHPPSVLRSTVGVLVTDERARPLLVRPAGGGGPWALPSCGCALSLPCGTVPARPVLVFDRVAAGCEGRLVVDGGRLDAAGLGGVEGPVTCVEPAVAAGLLPAAEGRRMLAALRARVAGAGPVVLEEGRPAGPAPVLDRLGLFGRPRTAQELPWYEGTPVPTQLTPRQAWGWLFAPDGRVLVLVDPRDGHAELPGGTIEPQDPSPAAALVREAGEEASVTTGEPVYLGHLPDVHDGRPVARTRFAAPLTGMGPSAVDPALNIRYARLLVTPQQAVDLLGWGAMGRAQAAAAVRAAEAWGAPRAEARPVEEVHAAGGLPARPGAAAHD</sequence>
<dbReference type="AlphaFoldDB" id="A0A124ECM9"/>
<evidence type="ECO:0000259" key="1">
    <source>
        <dbReference type="PROSITE" id="PS51462"/>
    </source>
</evidence>
<dbReference type="InterPro" id="IPR015797">
    <property type="entry name" value="NUDIX_hydrolase-like_dom_sf"/>
</dbReference>
<evidence type="ECO:0000313" key="2">
    <source>
        <dbReference type="EMBL" id="KUH38196.1"/>
    </source>
</evidence>
<dbReference type="Proteomes" id="UP000054011">
    <property type="component" value="Unassembled WGS sequence"/>
</dbReference>
<reference evidence="2 3" key="1">
    <citation type="submission" date="2015-11" db="EMBL/GenBank/DDBJ databases">
        <title>Genome-wide analysis reveals the secondary metabolome in Streptomyces kanasensis ZX01.</title>
        <authorList>
            <person name="Zhang G."/>
            <person name="Han L."/>
            <person name="Feng J."/>
            <person name="Zhang X."/>
        </authorList>
    </citation>
    <scope>NUCLEOTIDE SEQUENCE [LARGE SCALE GENOMIC DNA]</scope>
    <source>
        <strain evidence="2 3">ZX01</strain>
    </source>
</reference>
<dbReference type="PROSITE" id="PS51462">
    <property type="entry name" value="NUDIX"/>
    <property type="match status" value="1"/>
</dbReference>